<dbReference type="SMART" id="SM00382">
    <property type="entry name" value="AAA"/>
    <property type="match status" value="2"/>
</dbReference>
<reference evidence="2 3" key="1">
    <citation type="submission" date="2016-08" db="EMBL/GenBank/DDBJ databases">
        <title>Genomes of anaerobic fungi encode conserved fungal cellulosomes for biomass hydrolysis.</title>
        <authorList>
            <consortium name="DOE Joint Genome Institute"/>
            <person name="Haitjema C.H."/>
            <person name="Gilmore S.P."/>
            <person name="Henske J.K."/>
            <person name="Solomon K.V."/>
            <person name="De Groot R."/>
            <person name="Kuo A."/>
            <person name="Mondo S.J."/>
            <person name="Salamov A.A."/>
            <person name="Labutti K."/>
            <person name="Zhao Z."/>
            <person name="Chiniquy J."/>
            <person name="Barry K."/>
            <person name="Brewer H.M."/>
            <person name="Purvine S.O."/>
            <person name="Wright A.T."/>
            <person name="Boxma B."/>
            <person name="Van Alen T."/>
            <person name="Hackstein J.H."/>
            <person name="Baker S.E."/>
            <person name="Grigoriev I.V."/>
            <person name="O'Malley M.A."/>
        </authorList>
    </citation>
    <scope>NUCLEOTIDE SEQUENCE [LARGE SCALE GENOMIC DNA]</scope>
    <source>
        <strain evidence="3">finn</strain>
    </source>
</reference>
<dbReference type="PROSITE" id="PS00674">
    <property type="entry name" value="AAA"/>
    <property type="match status" value="1"/>
</dbReference>
<protein>
    <submittedName>
        <fullName evidence="2">AAA-domain-containing protein</fullName>
    </submittedName>
</protein>
<feature type="domain" description="AAA+ ATPase" evidence="1">
    <location>
        <begin position="554"/>
        <end position="693"/>
    </location>
</feature>
<dbReference type="EMBL" id="MCFH01000002">
    <property type="protein sequence ID" value="ORX60122.1"/>
    <property type="molecule type" value="Genomic_DNA"/>
</dbReference>
<proteinExistence type="predicted"/>
<comment type="caution">
    <text evidence="2">The sequence shown here is derived from an EMBL/GenBank/DDBJ whole genome shotgun (WGS) entry which is preliminary data.</text>
</comment>
<evidence type="ECO:0000313" key="2">
    <source>
        <dbReference type="EMBL" id="ORX60122.1"/>
    </source>
</evidence>
<organism evidence="2 3">
    <name type="scientific">Piromyces finnis</name>
    <dbReference type="NCBI Taxonomy" id="1754191"/>
    <lineage>
        <taxon>Eukaryota</taxon>
        <taxon>Fungi</taxon>
        <taxon>Fungi incertae sedis</taxon>
        <taxon>Chytridiomycota</taxon>
        <taxon>Chytridiomycota incertae sedis</taxon>
        <taxon>Neocallimastigomycetes</taxon>
        <taxon>Neocallimastigales</taxon>
        <taxon>Neocallimastigaceae</taxon>
        <taxon>Piromyces</taxon>
    </lineage>
</organism>
<dbReference type="Gene3D" id="3.40.50.300">
    <property type="entry name" value="P-loop containing nucleotide triphosphate hydrolases"/>
    <property type="match status" value="2"/>
</dbReference>
<dbReference type="STRING" id="1754191.A0A1Y1VNB2"/>
<dbReference type="PANTHER" id="PTHR23077:SF51">
    <property type="entry name" value="AAA+ ATPASE DOMAIN-CONTAINING PROTEIN"/>
    <property type="match status" value="1"/>
</dbReference>
<dbReference type="Proteomes" id="UP000193719">
    <property type="component" value="Unassembled WGS sequence"/>
</dbReference>
<reference evidence="2 3" key="2">
    <citation type="submission" date="2016-08" db="EMBL/GenBank/DDBJ databases">
        <title>Pervasive Adenine N6-methylation of Active Genes in Fungi.</title>
        <authorList>
            <consortium name="DOE Joint Genome Institute"/>
            <person name="Mondo S.J."/>
            <person name="Dannebaum R.O."/>
            <person name="Kuo R.C."/>
            <person name="Labutti K."/>
            <person name="Haridas S."/>
            <person name="Kuo A."/>
            <person name="Salamov A."/>
            <person name="Ahrendt S.R."/>
            <person name="Lipzen A."/>
            <person name="Sullivan W."/>
            <person name="Andreopoulos W.B."/>
            <person name="Clum A."/>
            <person name="Lindquist E."/>
            <person name="Daum C."/>
            <person name="Ramamoorthy G.K."/>
            <person name="Gryganskyi A."/>
            <person name="Culley D."/>
            <person name="Magnuson J.K."/>
            <person name="James T.Y."/>
            <person name="O'Malley M.A."/>
            <person name="Stajich J.E."/>
            <person name="Spatafora J.W."/>
            <person name="Visel A."/>
            <person name="Grigoriev I.V."/>
        </authorList>
    </citation>
    <scope>NUCLEOTIDE SEQUENCE [LARGE SCALE GENOMIC DNA]</scope>
    <source>
        <strain evidence="3">finn</strain>
    </source>
</reference>
<gene>
    <name evidence="2" type="ORF">BCR36DRAFT_579568</name>
</gene>
<dbReference type="Gene3D" id="1.10.8.60">
    <property type="match status" value="2"/>
</dbReference>
<keyword evidence="3" id="KW-1185">Reference proteome</keyword>
<dbReference type="PANTHER" id="PTHR23077">
    <property type="entry name" value="AAA-FAMILY ATPASE"/>
    <property type="match status" value="1"/>
</dbReference>
<dbReference type="InterPro" id="IPR050168">
    <property type="entry name" value="AAA_ATPase_domain"/>
</dbReference>
<dbReference type="OrthoDB" id="5421at2759"/>
<dbReference type="GO" id="GO:0016887">
    <property type="term" value="F:ATP hydrolysis activity"/>
    <property type="evidence" value="ECO:0007669"/>
    <property type="project" value="InterPro"/>
</dbReference>
<dbReference type="GO" id="GO:0005737">
    <property type="term" value="C:cytoplasm"/>
    <property type="evidence" value="ECO:0007669"/>
    <property type="project" value="TreeGrafter"/>
</dbReference>
<feature type="domain" description="AAA+ ATPase" evidence="1">
    <location>
        <begin position="243"/>
        <end position="392"/>
    </location>
</feature>
<dbReference type="InterPro" id="IPR003959">
    <property type="entry name" value="ATPase_AAA_core"/>
</dbReference>
<dbReference type="SUPFAM" id="SSF52540">
    <property type="entry name" value="P-loop containing nucleoside triphosphate hydrolases"/>
    <property type="match status" value="2"/>
</dbReference>
<accession>A0A1Y1VNB2</accession>
<evidence type="ECO:0000313" key="3">
    <source>
        <dbReference type="Proteomes" id="UP000193719"/>
    </source>
</evidence>
<evidence type="ECO:0000259" key="1">
    <source>
        <dbReference type="SMART" id="SM00382"/>
    </source>
</evidence>
<dbReference type="GO" id="GO:0005524">
    <property type="term" value="F:ATP binding"/>
    <property type="evidence" value="ECO:0007669"/>
    <property type="project" value="InterPro"/>
</dbReference>
<dbReference type="InterPro" id="IPR003960">
    <property type="entry name" value="ATPase_AAA_CS"/>
</dbReference>
<dbReference type="FunFam" id="3.40.50.300:FF:000661">
    <property type="entry name" value="calmodulin-interacting protein 111 isoform X1"/>
    <property type="match status" value="1"/>
</dbReference>
<dbReference type="InterPro" id="IPR003593">
    <property type="entry name" value="AAA+_ATPase"/>
</dbReference>
<dbReference type="Pfam" id="PF00004">
    <property type="entry name" value="AAA"/>
    <property type="match status" value="2"/>
</dbReference>
<dbReference type="InterPro" id="IPR027417">
    <property type="entry name" value="P-loop_NTPase"/>
</dbReference>
<dbReference type="AlphaFoldDB" id="A0A1Y1VNB2"/>
<sequence length="754" mass="86576">MSFEMFKFKAKSYTTDSSNILVNVNFIFDNKLKCLESIFIKPVKSNSSVEIQAILLPNLTVKEDDVLIPNWMLKYWKIDNEMNFTDFEVEIQIIKEDNIPFCDTITINNISKDIFFPNKIPNNEIDSYNDSIQLNNKTPLNSINYKQIIIRNSNNKIIKLNSAYEMFVSANPCLFKVIAINGDKINKTQLFKISENTKFSFEREVQKKNKHSWGLDNERKQLIDLLSYNEMESILQKQLNIQKCNGIIINGVIGVGKHEIVQDVCSTLDIPIYSLSILDMNMEYMNNEDNEMNSTERNDGQKYSYLNKVFDKAKLSAPSVILISELDLLANGNNDSEINKVLILKDLEKVIEEVKYDNSIHVIGLTENRKDLPEIFSKSQLFNNVINIDIPNRKEREIQLSYLLKDQLLDNSLLINEEENEENISIVEVYAKNLSELTPGYVRKNLQQLCNFARQHCLTRSNNESKSGTDNLIDMMSSLSIQNQKKQNYVLNYNDFLYALNQVKPSNTIDFETKREKTSWNEIGGYEKIVEKIKHLVKWPLLYPETYTKLGVKPPSGLILYGPSGCGKTLMINALSSDYSINFVRVKGSEIMSKYLGESEHKIRKLFAQARKLNPCVLFFDELDSIGTKRNWSDDGTGGVDERVLSTMLNEMDGIQERQGIFIIGCTNRPDLIDDALLRPGRFDHLIYIDMPNVEDRLGILNTITQPYDEERMKIKSNKGINNKKAVIDPSINLSLLAQRTTNFTGADLVVLLR</sequence>
<name>A0A1Y1VNB2_9FUNG</name>